<evidence type="ECO:0000313" key="2">
    <source>
        <dbReference type="Proteomes" id="UP000003146"/>
    </source>
</evidence>
<dbReference type="RefSeq" id="WP_007567837.1">
    <property type="nucleotide sequence ID" value="NZ_DS981464.1"/>
</dbReference>
<organism evidence="1 2">
    <name type="scientific">Phocaeicola coprocola DSM 17136</name>
    <dbReference type="NCBI Taxonomy" id="470145"/>
    <lineage>
        <taxon>Bacteria</taxon>
        <taxon>Pseudomonadati</taxon>
        <taxon>Bacteroidota</taxon>
        <taxon>Bacteroidia</taxon>
        <taxon>Bacteroidales</taxon>
        <taxon>Bacteroidaceae</taxon>
        <taxon>Phocaeicola</taxon>
    </lineage>
</organism>
<gene>
    <name evidence="1" type="ORF">BACCOP_00014</name>
</gene>
<dbReference type="HOGENOM" id="CLU_545925_0_0_10"/>
<evidence type="ECO:0000313" key="1">
    <source>
        <dbReference type="EMBL" id="EDV02835.1"/>
    </source>
</evidence>
<dbReference type="STRING" id="470145.BACCOP_00014"/>
<dbReference type="EMBL" id="ABIY02000005">
    <property type="protein sequence ID" value="EDV02835.1"/>
    <property type="molecule type" value="Genomic_DNA"/>
</dbReference>
<sequence>MKDFDEFRSWIEIDKRFLKGCKKLLFDKDYLWIKDEKLLSSVFVFYYTYYHFGIEFLLEKAEEANYPPWRKNTIIQLINLCQDIVHEMNMEFYEENIFTWIDDIQVQNIIRDYSPITEDSIKEYIMSDNTNLLLKAKTIGYMITTINYLSEKTAFAQYFFVGGLGLLMGRTFEELFSFISLNNPTLYKYLLYIKKYISKGFHASGFFDEYDSNEDFDNDPFYDGDPLYYIHRNFFHVKTPKVILADNEISWKFVTFLNGELQIYNPKHPEGQGKYKPFYFKNQKSIKAFNQIKDYIINKLPPIKAVFQDDIIVGIEQSSIESINDTLDVLKRHTENVAHISEDIHKSEREKLLKHEYTQSEVRNYINNKKSEFLDSLCQLHLDDYKIYYCLENRVNSDLIMAEEDAFIFTIATADKETLLAYENAEENRATYLFICDSKDLEMSVRSLADYFSSGLVNKRETLGNKIKYGKITGIKKLIKITHSDEWLREIKSEQYKIY</sequence>
<dbReference type="AlphaFoldDB" id="B3JDS8"/>
<reference evidence="1 2" key="2">
    <citation type="submission" date="2008-04" db="EMBL/GenBank/DDBJ databases">
        <authorList>
            <person name="Fulton L."/>
            <person name="Clifton S."/>
            <person name="Fulton B."/>
            <person name="Xu J."/>
            <person name="Minx P."/>
            <person name="Pepin K.H."/>
            <person name="Johnson M."/>
            <person name="Thiruvilangam P."/>
            <person name="Bhonagiri V."/>
            <person name="Nash W.E."/>
            <person name="Mardis E.R."/>
            <person name="Wilson R.K."/>
        </authorList>
    </citation>
    <scope>NUCLEOTIDE SEQUENCE [LARGE SCALE GENOMIC DNA]</scope>
    <source>
        <strain evidence="1 2">DSM 17136</strain>
    </source>
</reference>
<accession>B3JDS8</accession>
<protein>
    <submittedName>
        <fullName evidence="1">Uncharacterized protein</fullName>
    </submittedName>
</protein>
<dbReference type="Proteomes" id="UP000003146">
    <property type="component" value="Unassembled WGS sequence"/>
</dbReference>
<name>B3JDS8_9BACT</name>
<comment type="caution">
    <text evidence="1">The sequence shown here is derived from an EMBL/GenBank/DDBJ whole genome shotgun (WGS) entry which is preliminary data.</text>
</comment>
<proteinExistence type="predicted"/>
<reference evidence="1 2" key="1">
    <citation type="submission" date="2008-04" db="EMBL/GenBank/DDBJ databases">
        <title>Draft genome sequence of Bacteroides coprocola (DSM 17136).</title>
        <authorList>
            <person name="Sudarsanam P."/>
            <person name="Ley R."/>
            <person name="Guruge J."/>
            <person name="Turnbaugh P.J."/>
            <person name="Mahowald M."/>
            <person name="Liep D."/>
            <person name="Gordon J."/>
        </authorList>
    </citation>
    <scope>NUCLEOTIDE SEQUENCE [LARGE SCALE GENOMIC DNA]</scope>
    <source>
        <strain evidence="1 2">DSM 17136</strain>
    </source>
</reference>